<gene>
    <name evidence="3" type="ORF">Ate02nite_17450</name>
</gene>
<dbReference type="Proteomes" id="UP000623608">
    <property type="component" value="Unassembled WGS sequence"/>
</dbReference>
<organism evidence="3 4">
    <name type="scientific">Paractinoplanes tereljensis</name>
    <dbReference type="NCBI Taxonomy" id="571912"/>
    <lineage>
        <taxon>Bacteria</taxon>
        <taxon>Bacillati</taxon>
        <taxon>Actinomycetota</taxon>
        <taxon>Actinomycetes</taxon>
        <taxon>Micromonosporales</taxon>
        <taxon>Micromonosporaceae</taxon>
        <taxon>Paractinoplanes</taxon>
    </lineage>
</organism>
<keyword evidence="2" id="KW-1133">Transmembrane helix</keyword>
<proteinExistence type="predicted"/>
<keyword evidence="2" id="KW-0472">Membrane</keyword>
<feature type="transmembrane region" description="Helical" evidence="2">
    <location>
        <begin position="27"/>
        <end position="51"/>
    </location>
</feature>
<accession>A0A919NI00</accession>
<sequence length="80" mass="7990">MIRTAVMPAAEVTPQVFVDSTGRRGRLLAIAGFFVALFAAFYIAVVGTSVVQASDAGLSTKATVSTSATTSASASASSSS</sequence>
<evidence type="ECO:0000256" key="2">
    <source>
        <dbReference type="SAM" id="Phobius"/>
    </source>
</evidence>
<name>A0A919NI00_9ACTN</name>
<dbReference type="EMBL" id="BOMY01000012">
    <property type="protein sequence ID" value="GIF19015.1"/>
    <property type="molecule type" value="Genomic_DNA"/>
</dbReference>
<feature type="region of interest" description="Disordered" evidence="1">
    <location>
        <begin position="60"/>
        <end position="80"/>
    </location>
</feature>
<evidence type="ECO:0000256" key="1">
    <source>
        <dbReference type="SAM" id="MobiDB-lite"/>
    </source>
</evidence>
<comment type="caution">
    <text evidence="3">The sequence shown here is derived from an EMBL/GenBank/DDBJ whole genome shotgun (WGS) entry which is preliminary data.</text>
</comment>
<protein>
    <submittedName>
        <fullName evidence="3">Uncharacterized protein</fullName>
    </submittedName>
</protein>
<reference evidence="3" key="1">
    <citation type="submission" date="2021-01" db="EMBL/GenBank/DDBJ databases">
        <title>Whole genome shotgun sequence of Actinoplanes tereljensis NBRC 105297.</title>
        <authorList>
            <person name="Komaki H."/>
            <person name="Tamura T."/>
        </authorList>
    </citation>
    <scope>NUCLEOTIDE SEQUENCE</scope>
    <source>
        <strain evidence="3">NBRC 105297</strain>
    </source>
</reference>
<dbReference type="RefSeq" id="WP_203801926.1">
    <property type="nucleotide sequence ID" value="NZ_BOMY01000012.1"/>
</dbReference>
<evidence type="ECO:0000313" key="3">
    <source>
        <dbReference type="EMBL" id="GIF19015.1"/>
    </source>
</evidence>
<dbReference type="AlphaFoldDB" id="A0A919NI00"/>
<keyword evidence="4" id="KW-1185">Reference proteome</keyword>
<evidence type="ECO:0000313" key="4">
    <source>
        <dbReference type="Proteomes" id="UP000623608"/>
    </source>
</evidence>
<keyword evidence="2" id="KW-0812">Transmembrane</keyword>